<accession>X1CZJ8</accession>
<comment type="caution">
    <text evidence="4">The sequence shown here is derived from an EMBL/GenBank/DDBJ whole genome shotgun (WGS) entry which is preliminary data.</text>
</comment>
<organism evidence="4">
    <name type="scientific">marine sediment metagenome</name>
    <dbReference type="NCBI Taxonomy" id="412755"/>
    <lineage>
        <taxon>unclassified sequences</taxon>
        <taxon>metagenomes</taxon>
        <taxon>ecological metagenomes</taxon>
    </lineage>
</organism>
<dbReference type="InterPro" id="IPR050490">
    <property type="entry name" value="Bact_solute-bd_prot1"/>
</dbReference>
<dbReference type="Gene3D" id="3.40.190.10">
    <property type="entry name" value="Periplasmic binding protein-like II"/>
    <property type="match status" value="1"/>
</dbReference>
<sequence>MVPTPTVDPDFVPQEIENGAVPVDNADVLTVWINESPEVHDERLNRLAEDFVDKTGIGIDLVLVAPELLPEFIQTAVVSDTLPDIVLHPFEYSPGWVSDGILDASAATSAIERLGRDTFESTVLELIDLDNVGTIPAVPSDGWQQLVLYRTDWFSDADLEVPDSYEAILTAAEAFFVPDSIVSGIVLPTDSALISTQQAFEHIAASNGCELIEGTGEITILHPACLEALEFYRSLINQYSPIGVQTDIS</sequence>
<dbReference type="AlphaFoldDB" id="X1CZJ8"/>
<evidence type="ECO:0000313" key="4">
    <source>
        <dbReference type="EMBL" id="GAG89651.1"/>
    </source>
</evidence>
<evidence type="ECO:0000256" key="1">
    <source>
        <dbReference type="ARBA" id="ARBA00008520"/>
    </source>
</evidence>
<dbReference type="SUPFAM" id="SSF53850">
    <property type="entry name" value="Periplasmic binding protein-like II"/>
    <property type="match status" value="1"/>
</dbReference>
<protein>
    <recommendedName>
        <fullName evidence="5">Periplasmic binding protein domain-containing protein</fullName>
    </recommendedName>
</protein>
<reference evidence="4" key="1">
    <citation type="journal article" date="2014" name="Front. Microbiol.">
        <title>High frequency of phylogenetically diverse reductive dehalogenase-homologous genes in deep subseafloor sedimentary metagenomes.</title>
        <authorList>
            <person name="Kawai M."/>
            <person name="Futagami T."/>
            <person name="Toyoda A."/>
            <person name="Takaki Y."/>
            <person name="Nishi S."/>
            <person name="Hori S."/>
            <person name="Arai W."/>
            <person name="Tsubouchi T."/>
            <person name="Morono Y."/>
            <person name="Uchiyama I."/>
            <person name="Ito T."/>
            <person name="Fujiyama A."/>
            <person name="Inagaki F."/>
            <person name="Takami H."/>
        </authorList>
    </citation>
    <scope>NUCLEOTIDE SEQUENCE</scope>
    <source>
        <strain evidence="4">Expedition CK06-06</strain>
    </source>
</reference>
<name>X1CZJ8_9ZZZZ</name>
<evidence type="ECO:0000256" key="2">
    <source>
        <dbReference type="ARBA" id="ARBA00022448"/>
    </source>
</evidence>
<evidence type="ECO:0008006" key="5">
    <source>
        <dbReference type="Google" id="ProtNLM"/>
    </source>
</evidence>
<dbReference type="PANTHER" id="PTHR43649:SF34">
    <property type="entry name" value="ABC TRANSPORTER PERIPLASMIC-BINDING PROTEIN YCJN-RELATED"/>
    <property type="match status" value="1"/>
</dbReference>
<feature type="non-terminal residue" evidence="4">
    <location>
        <position position="249"/>
    </location>
</feature>
<keyword evidence="2" id="KW-0813">Transport</keyword>
<dbReference type="PANTHER" id="PTHR43649">
    <property type="entry name" value="ARABINOSE-BINDING PROTEIN-RELATED"/>
    <property type="match status" value="1"/>
</dbReference>
<comment type="similarity">
    <text evidence="1">Belongs to the bacterial solute-binding protein 1 family.</text>
</comment>
<proteinExistence type="inferred from homology"/>
<gene>
    <name evidence="4" type="ORF">S01H4_22976</name>
</gene>
<dbReference type="EMBL" id="BART01010602">
    <property type="protein sequence ID" value="GAG89651.1"/>
    <property type="molecule type" value="Genomic_DNA"/>
</dbReference>
<evidence type="ECO:0000256" key="3">
    <source>
        <dbReference type="ARBA" id="ARBA00022729"/>
    </source>
</evidence>
<keyword evidence="3" id="KW-0732">Signal</keyword>